<evidence type="ECO:0000313" key="9">
    <source>
        <dbReference type="EMBL" id="BFM44583.1"/>
    </source>
</evidence>
<dbReference type="SUPFAM" id="SSF56645">
    <property type="entry name" value="Acyl-CoA dehydrogenase NM domain-like"/>
    <property type="match status" value="1"/>
</dbReference>
<accession>A0AAT9H515</accession>
<dbReference type="GO" id="GO:0003995">
    <property type="term" value="F:acyl-CoA dehydrogenase activity"/>
    <property type="evidence" value="ECO:0007669"/>
    <property type="project" value="TreeGrafter"/>
</dbReference>
<dbReference type="EMBL" id="AP031573">
    <property type="protein sequence ID" value="BFM44583.1"/>
    <property type="molecule type" value="Genomic_DNA"/>
</dbReference>
<dbReference type="Pfam" id="PF02770">
    <property type="entry name" value="Acyl-CoA_dh_M"/>
    <property type="match status" value="1"/>
</dbReference>
<keyword evidence="4 5" id="KW-0274">FAD</keyword>
<evidence type="ECO:0008006" key="10">
    <source>
        <dbReference type="Google" id="ProtNLM"/>
    </source>
</evidence>
<evidence type="ECO:0000259" key="7">
    <source>
        <dbReference type="Pfam" id="PF02770"/>
    </source>
</evidence>
<dbReference type="Gene3D" id="1.20.140.10">
    <property type="entry name" value="Butyryl-CoA Dehydrogenase, subunit A, domain 3"/>
    <property type="match status" value="1"/>
</dbReference>
<dbReference type="InterPro" id="IPR037069">
    <property type="entry name" value="AcylCoA_DH/ox_N_sf"/>
</dbReference>
<dbReference type="InterPro" id="IPR006091">
    <property type="entry name" value="Acyl-CoA_Oxase/DH_mid-dom"/>
</dbReference>
<comment type="cofactor">
    <cofactor evidence="1 5">
        <name>FAD</name>
        <dbReference type="ChEBI" id="CHEBI:57692"/>
    </cofactor>
</comment>
<evidence type="ECO:0000256" key="4">
    <source>
        <dbReference type="ARBA" id="ARBA00022827"/>
    </source>
</evidence>
<keyword evidence="3 5" id="KW-0285">Flavoprotein</keyword>
<keyword evidence="5" id="KW-0560">Oxidoreductase</keyword>
<feature type="domain" description="Acyl-CoA dehydrogenase/oxidase N-terminal" evidence="8">
    <location>
        <begin position="36"/>
        <end position="116"/>
    </location>
</feature>
<dbReference type="PANTHER" id="PTHR43884">
    <property type="entry name" value="ACYL-COA DEHYDROGENASE"/>
    <property type="match status" value="1"/>
</dbReference>
<dbReference type="InterPro" id="IPR013786">
    <property type="entry name" value="AcylCoA_DH/ox_N"/>
</dbReference>
<dbReference type="InterPro" id="IPR046373">
    <property type="entry name" value="Acyl-CoA_Oxase/DH_mid-dom_sf"/>
</dbReference>
<feature type="domain" description="Acyl-CoA dehydrogenase/oxidase C-terminal" evidence="6">
    <location>
        <begin position="227"/>
        <end position="377"/>
    </location>
</feature>
<gene>
    <name evidence="9" type="ORF">CFS9_32240</name>
</gene>
<dbReference type="InterPro" id="IPR036250">
    <property type="entry name" value="AcylCo_DH-like_C"/>
</dbReference>
<name>A0AAT9H515_9FLAO</name>
<dbReference type="Pfam" id="PF02771">
    <property type="entry name" value="Acyl-CoA_dh_N"/>
    <property type="match status" value="1"/>
</dbReference>
<sequence length="483" mass="54767">METKAVRAKTDESKTYLSALENLIKENYNSAAFPNVSFPRDDWAKLSEKGVMLSMIQKEFGGRYSHEELCDIIETIAKYNLPLAMYTMIVTALFMRNVTKYGSEELKREVLTRFSSEPLVGGFGLTEPSCGSNMARMKTTFEEKEDGYLLQGEKHWQAFSGTADWWVVAAKNSKNSKDFGYFVVKRSEGWNLVEEYDALGLKAIDYGRSKIDAFVPKYRRLNVTYEGLTGAVDMLCGSRLSMCAMASGFISRVYAETKERTKTRNMGNGVLFDVGYVKYKLKLLAANKTITKALFVYLKYKTDFRAVLLDHFFEAQAIKVLATDKMLESALNYQQLCGGEGYRRDSPSNNAAYALLDSRVYTIFDGTNDLLSQQLAEFCVKESKDGNVVKFLSEFEKTKNGISHINFDLSVLNNNDTQEERVMNGQIISRIFGLQCLEEALEATEKHFEYGDFRNAVLFLNADIKKTIAETEVLKNNCLVCMY</sequence>
<dbReference type="InterPro" id="IPR009100">
    <property type="entry name" value="AcylCoA_DH/oxidase_NM_dom_sf"/>
</dbReference>
<dbReference type="SUPFAM" id="SSF47203">
    <property type="entry name" value="Acyl-CoA dehydrogenase C-terminal domain-like"/>
    <property type="match status" value="1"/>
</dbReference>
<evidence type="ECO:0000259" key="6">
    <source>
        <dbReference type="Pfam" id="PF00441"/>
    </source>
</evidence>
<dbReference type="Pfam" id="PF00441">
    <property type="entry name" value="Acyl-CoA_dh_1"/>
    <property type="match status" value="1"/>
</dbReference>
<organism evidence="9">
    <name type="scientific">Flavobacterium sp. CFS9</name>
    <dbReference type="NCBI Taxonomy" id="3143118"/>
    <lineage>
        <taxon>Bacteria</taxon>
        <taxon>Pseudomonadati</taxon>
        <taxon>Bacteroidota</taxon>
        <taxon>Flavobacteriia</taxon>
        <taxon>Flavobacteriales</taxon>
        <taxon>Flavobacteriaceae</taxon>
        <taxon>Flavobacterium</taxon>
    </lineage>
</organism>
<dbReference type="Gene3D" id="1.10.540.10">
    <property type="entry name" value="Acyl-CoA dehydrogenase/oxidase, N-terminal domain"/>
    <property type="match status" value="1"/>
</dbReference>
<evidence type="ECO:0000256" key="3">
    <source>
        <dbReference type="ARBA" id="ARBA00022630"/>
    </source>
</evidence>
<dbReference type="GO" id="GO:0005886">
    <property type="term" value="C:plasma membrane"/>
    <property type="evidence" value="ECO:0007669"/>
    <property type="project" value="TreeGrafter"/>
</dbReference>
<dbReference type="AlphaFoldDB" id="A0AAT9H515"/>
<dbReference type="CDD" id="cd00567">
    <property type="entry name" value="ACAD"/>
    <property type="match status" value="1"/>
</dbReference>
<reference evidence="9" key="1">
    <citation type="submission" date="2024-05" db="EMBL/GenBank/DDBJ databases">
        <title>Whole-Genome Sequence of CFS9, a Potential Fish Probiotic Isolated from the Body Surface of Silurus asotus.</title>
        <authorList>
            <person name="Kojima M."/>
            <person name="Tobioka K."/>
            <person name="Yokota K."/>
            <person name="Nakatani H."/>
            <person name="Hori K."/>
            <person name="Tamaru Y."/>
            <person name="Okazaki F."/>
        </authorList>
    </citation>
    <scope>NUCLEOTIDE SEQUENCE</scope>
    <source>
        <strain evidence="9">CFS9</strain>
    </source>
</reference>
<dbReference type="InterPro" id="IPR009075">
    <property type="entry name" value="AcylCo_DH/oxidase_C"/>
</dbReference>
<evidence type="ECO:0000256" key="2">
    <source>
        <dbReference type="ARBA" id="ARBA00009347"/>
    </source>
</evidence>
<proteinExistence type="inferred from homology"/>
<dbReference type="Gene3D" id="2.40.110.10">
    <property type="entry name" value="Butyryl-CoA Dehydrogenase, subunit A, domain 2"/>
    <property type="match status" value="1"/>
</dbReference>
<comment type="similarity">
    <text evidence="2 5">Belongs to the acyl-CoA dehydrogenase family.</text>
</comment>
<evidence type="ECO:0000256" key="5">
    <source>
        <dbReference type="RuleBase" id="RU362125"/>
    </source>
</evidence>
<dbReference type="GO" id="GO:0050660">
    <property type="term" value="F:flavin adenine dinucleotide binding"/>
    <property type="evidence" value="ECO:0007669"/>
    <property type="project" value="InterPro"/>
</dbReference>
<evidence type="ECO:0000256" key="1">
    <source>
        <dbReference type="ARBA" id="ARBA00001974"/>
    </source>
</evidence>
<feature type="domain" description="Acyl-CoA oxidase/dehydrogenase middle" evidence="7">
    <location>
        <begin position="123"/>
        <end position="208"/>
    </location>
</feature>
<protein>
    <recommendedName>
        <fullName evidence="10">Acyl-CoA dehydrogenase</fullName>
    </recommendedName>
</protein>
<dbReference type="PANTHER" id="PTHR43884:SF19">
    <property type="entry name" value="ACYL-COA DEHYDROGENASE FADE4-RELATED"/>
    <property type="match status" value="1"/>
</dbReference>
<dbReference type="RefSeq" id="WP_369615678.1">
    <property type="nucleotide sequence ID" value="NZ_AP031573.1"/>
</dbReference>
<evidence type="ECO:0000259" key="8">
    <source>
        <dbReference type="Pfam" id="PF02771"/>
    </source>
</evidence>